<organism evidence="2 3">
    <name type="scientific">Izhakiella capsodis</name>
    <dbReference type="NCBI Taxonomy" id="1367852"/>
    <lineage>
        <taxon>Bacteria</taxon>
        <taxon>Pseudomonadati</taxon>
        <taxon>Pseudomonadota</taxon>
        <taxon>Gammaproteobacteria</taxon>
        <taxon>Enterobacterales</taxon>
        <taxon>Erwiniaceae</taxon>
        <taxon>Izhakiella</taxon>
    </lineage>
</organism>
<feature type="transmembrane region" description="Helical" evidence="1">
    <location>
        <begin position="49"/>
        <end position="65"/>
    </location>
</feature>
<evidence type="ECO:0000256" key="1">
    <source>
        <dbReference type="SAM" id="Phobius"/>
    </source>
</evidence>
<evidence type="ECO:0000313" key="3">
    <source>
        <dbReference type="Proteomes" id="UP000242222"/>
    </source>
</evidence>
<keyword evidence="1" id="KW-0472">Membrane</keyword>
<keyword evidence="1" id="KW-0812">Transmembrane</keyword>
<evidence type="ECO:0000313" key="2">
    <source>
        <dbReference type="EMBL" id="SFN56626.1"/>
    </source>
</evidence>
<sequence>MLYLTDNQYSHWRKRCAFRHYSITFNHCLRHFRDGVIASCKLNDQLKKGYSYSVTYLLVIVYLLISRNLTHCMHVLIIMVAVIVSLRRFLMIARVNSISAIMILMECRTLILNKRYFSLYRYGINSPGRYIDGHSSFQLYVIPSGGNDVTHYYSASYYEKVS</sequence>
<gene>
    <name evidence="2" type="ORF">SAMN05216516_110114</name>
</gene>
<keyword evidence="3" id="KW-1185">Reference proteome</keyword>
<accession>A0A1I5A2K6</accession>
<keyword evidence="1" id="KW-1133">Transmembrane helix</keyword>
<proteinExistence type="predicted"/>
<name>A0A1I5A2K6_9GAMM</name>
<dbReference type="Proteomes" id="UP000242222">
    <property type="component" value="Unassembled WGS sequence"/>
</dbReference>
<dbReference type="AlphaFoldDB" id="A0A1I5A2K6"/>
<dbReference type="EMBL" id="FOVC01000010">
    <property type="protein sequence ID" value="SFN56626.1"/>
    <property type="molecule type" value="Genomic_DNA"/>
</dbReference>
<feature type="transmembrane region" description="Helical" evidence="1">
    <location>
        <begin position="71"/>
        <end position="90"/>
    </location>
</feature>
<reference evidence="3" key="1">
    <citation type="submission" date="2016-10" db="EMBL/GenBank/DDBJ databases">
        <authorList>
            <person name="Varghese N."/>
            <person name="Submissions S."/>
        </authorList>
    </citation>
    <scope>NUCLEOTIDE SEQUENCE [LARGE SCALE GENOMIC DNA]</scope>
    <source>
        <strain evidence="3">N6PO6</strain>
    </source>
</reference>
<dbReference type="STRING" id="1367852.SAMN05216516_110114"/>
<protein>
    <submittedName>
        <fullName evidence="2">Uncharacterized protein</fullName>
    </submittedName>
</protein>